<gene>
    <name evidence="1" type="ORF">ERS852382_01513</name>
</gene>
<sequence length="90" mass="9640">MATTRITYTDGTSELVPITMRATCKAEAHAIEAGWGPITQSPVRSGAYTAYAALRMAGHNLPDFEHWLDTVASFDLASAKEEPGEGNPTD</sequence>
<protein>
    <submittedName>
        <fullName evidence="1">Uncharacterized protein</fullName>
    </submittedName>
</protein>
<proteinExistence type="predicted"/>
<dbReference type="RefSeq" id="WP_055680530.1">
    <property type="nucleotide sequence ID" value="NZ_CYYI01000005.1"/>
</dbReference>
<evidence type="ECO:0000313" key="1">
    <source>
        <dbReference type="EMBL" id="CUN85527.1"/>
    </source>
</evidence>
<dbReference type="EMBL" id="CYYI01000005">
    <property type="protein sequence ID" value="CUN85527.1"/>
    <property type="molecule type" value="Genomic_DNA"/>
</dbReference>
<evidence type="ECO:0000313" key="2">
    <source>
        <dbReference type="Proteomes" id="UP000095647"/>
    </source>
</evidence>
<dbReference type="AlphaFoldDB" id="A0A174AAZ7"/>
<dbReference type="Proteomes" id="UP000095647">
    <property type="component" value="Unassembled WGS sequence"/>
</dbReference>
<organism evidence="1 2">
    <name type="scientific">Bifidobacterium adolescentis</name>
    <dbReference type="NCBI Taxonomy" id="1680"/>
    <lineage>
        <taxon>Bacteria</taxon>
        <taxon>Bacillati</taxon>
        <taxon>Actinomycetota</taxon>
        <taxon>Actinomycetes</taxon>
        <taxon>Bifidobacteriales</taxon>
        <taxon>Bifidobacteriaceae</taxon>
        <taxon>Bifidobacterium</taxon>
    </lineage>
</organism>
<name>A0A174AAZ7_BIFAD</name>
<accession>A0A174AAZ7</accession>
<reference evidence="1 2" key="1">
    <citation type="submission" date="2015-09" db="EMBL/GenBank/DDBJ databases">
        <authorList>
            <consortium name="Pathogen Informatics"/>
        </authorList>
    </citation>
    <scope>NUCLEOTIDE SEQUENCE [LARGE SCALE GENOMIC DNA]</scope>
    <source>
        <strain evidence="1 2">2789STDY5608824</strain>
    </source>
</reference>